<feature type="transmembrane region" description="Helical" evidence="5">
    <location>
        <begin position="79"/>
        <end position="98"/>
    </location>
</feature>
<evidence type="ECO:0000256" key="5">
    <source>
        <dbReference type="SAM" id="Phobius"/>
    </source>
</evidence>
<protein>
    <recommendedName>
        <fullName evidence="8">Transmembrane protein 184C</fullName>
    </recommendedName>
</protein>
<dbReference type="Pfam" id="PF03619">
    <property type="entry name" value="Solute_trans_a"/>
    <property type="match status" value="1"/>
</dbReference>
<reference evidence="6" key="1">
    <citation type="journal article" date="2023" name="Mol. Biol. Evol.">
        <title>Third-Generation Sequencing Reveals the Adaptive Role of the Epigenome in Three Deep-Sea Polychaetes.</title>
        <authorList>
            <person name="Perez M."/>
            <person name="Aroh O."/>
            <person name="Sun Y."/>
            <person name="Lan Y."/>
            <person name="Juniper S.K."/>
            <person name="Young C.R."/>
            <person name="Angers B."/>
            <person name="Qian P.Y."/>
        </authorList>
    </citation>
    <scope>NUCLEOTIDE SEQUENCE</scope>
    <source>
        <strain evidence="6">R07B-5</strain>
    </source>
</reference>
<feature type="transmembrane region" description="Helical" evidence="5">
    <location>
        <begin position="43"/>
        <end position="67"/>
    </location>
</feature>
<keyword evidence="7" id="KW-1185">Reference proteome</keyword>
<evidence type="ECO:0000256" key="1">
    <source>
        <dbReference type="ARBA" id="ARBA00004141"/>
    </source>
</evidence>
<keyword evidence="2 5" id="KW-0812">Transmembrane</keyword>
<evidence type="ECO:0000313" key="7">
    <source>
        <dbReference type="Proteomes" id="UP001209878"/>
    </source>
</evidence>
<keyword evidence="3 5" id="KW-1133">Transmembrane helix</keyword>
<dbReference type="Proteomes" id="UP001209878">
    <property type="component" value="Unassembled WGS sequence"/>
</dbReference>
<evidence type="ECO:0000256" key="3">
    <source>
        <dbReference type="ARBA" id="ARBA00022989"/>
    </source>
</evidence>
<evidence type="ECO:0000256" key="4">
    <source>
        <dbReference type="ARBA" id="ARBA00023136"/>
    </source>
</evidence>
<dbReference type="EMBL" id="JAODUO010001155">
    <property type="protein sequence ID" value="KAK2170248.1"/>
    <property type="molecule type" value="Genomic_DNA"/>
</dbReference>
<proteinExistence type="predicted"/>
<dbReference type="AlphaFoldDB" id="A0AAD9KGP9"/>
<dbReference type="GO" id="GO:0016020">
    <property type="term" value="C:membrane"/>
    <property type="evidence" value="ECO:0007669"/>
    <property type="project" value="UniProtKB-SubCell"/>
</dbReference>
<organism evidence="6 7">
    <name type="scientific">Ridgeia piscesae</name>
    <name type="common">Tubeworm</name>
    <dbReference type="NCBI Taxonomy" id="27915"/>
    <lineage>
        <taxon>Eukaryota</taxon>
        <taxon>Metazoa</taxon>
        <taxon>Spiralia</taxon>
        <taxon>Lophotrochozoa</taxon>
        <taxon>Annelida</taxon>
        <taxon>Polychaeta</taxon>
        <taxon>Sedentaria</taxon>
        <taxon>Canalipalpata</taxon>
        <taxon>Sabellida</taxon>
        <taxon>Siboglinidae</taxon>
        <taxon>Ridgeia</taxon>
    </lineage>
</organism>
<comment type="caution">
    <text evidence="6">The sequence shown here is derived from an EMBL/GenBank/DDBJ whole genome shotgun (WGS) entry which is preliminary data.</text>
</comment>
<evidence type="ECO:0008006" key="8">
    <source>
        <dbReference type="Google" id="ProtNLM"/>
    </source>
</evidence>
<feature type="transmembrane region" description="Helical" evidence="5">
    <location>
        <begin position="206"/>
        <end position="229"/>
    </location>
</feature>
<keyword evidence="4 5" id="KW-0472">Membrane</keyword>
<dbReference type="PANTHER" id="PTHR23423">
    <property type="entry name" value="ORGANIC SOLUTE TRANSPORTER-RELATED"/>
    <property type="match status" value="1"/>
</dbReference>
<dbReference type="SMART" id="SM01417">
    <property type="entry name" value="Solute_trans_a"/>
    <property type="match status" value="1"/>
</dbReference>
<accession>A0AAD9KGP9</accession>
<name>A0AAD9KGP9_RIDPI</name>
<dbReference type="InterPro" id="IPR005178">
    <property type="entry name" value="Ostalpha/TMEM184C"/>
</dbReference>
<gene>
    <name evidence="6" type="ORF">NP493_1156g02007</name>
</gene>
<feature type="transmembrane region" description="Helical" evidence="5">
    <location>
        <begin position="12"/>
        <end position="31"/>
    </location>
</feature>
<evidence type="ECO:0000256" key="2">
    <source>
        <dbReference type="ARBA" id="ARBA00022692"/>
    </source>
</evidence>
<evidence type="ECO:0000313" key="6">
    <source>
        <dbReference type="EMBL" id="KAK2170248.1"/>
    </source>
</evidence>
<comment type="subcellular location">
    <subcellularLocation>
        <location evidence="1">Membrane</location>
        <topology evidence="1">Multi-pass membrane protein</topology>
    </subcellularLocation>
</comment>
<feature type="transmembrane region" description="Helical" evidence="5">
    <location>
        <begin position="250"/>
        <end position="268"/>
    </location>
</feature>
<sequence>MSLVAQWKRWIRPLVLAVYGIVLIVALPLMIVEFQLHDTASHLQAWFIGGLFVILAVPISVWGILQHLVHYNQPELQKYVVRILWMVPIYAINAWLGLRFTRLTLYLDTARECYEAYVIYNFMSYLLVYLRMQYPHLEDVIACNPQTKHLFPFCLLYPWNMGTELISKCKHGVLQYTVIRPLTTIIAFICELCGTYGEGEFSLKSAWLYLVIINNISQIWAMYCLILFYQATKQQLAPIKPVFKFMCVKAVVFLSFWQSVLIAALVKLEVIKKMDTTIFRNVKDVANALQDFCICIEMFLAALAHYFSFSHKPYIDQAAGNADCWLSFKTMWDVSDVRADVVDHLQAVSKQASGMVHPFMVQGATSSNPEERTPLLREPSNREIFETSETFEVVGDEDLCVNSSPPRSSTVADLISVNTLESSCDSFVHRSTTASMTNFIQFSDSSADVVSNNLPPGIDCTSAGTGAGTGSDLTYLESTGTYNVTADIESSGDNVGRRVSFGHAASVSPVSEATSDTAAGDTISTILSPNTSNLATDWTEKVDTAGGTDAPYLTVDSRKAVSTSDLEVASGGKAQDFKSSDTSLI</sequence>